<dbReference type="AlphaFoldDB" id="A0A8C1DW07"/>
<accession>A0A8C1DW07</accession>
<evidence type="ECO:0000313" key="3">
    <source>
        <dbReference type="Ensembl" id="ENSCCRP00000068396.2"/>
    </source>
</evidence>
<dbReference type="GeneTree" id="ENSGT01050000244806"/>
<keyword evidence="1" id="KW-0732">Signal</keyword>
<feature type="chain" id="PRO_5044674968" description="Ig-like domain-containing protein" evidence="1">
    <location>
        <begin position="20"/>
        <end position="1019"/>
    </location>
</feature>
<protein>
    <recommendedName>
        <fullName evidence="2">Ig-like domain-containing protein</fullName>
    </recommendedName>
</protein>
<dbReference type="InterPro" id="IPR003599">
    <property type="entry name" value="Ig_sub"/>
</dbReference>
<dbReference type="PANTHER" id="PTHR21063">
    <property type="entry name" value="LFA-3"/>
    <property type="match status" value="1"/>
</dbReference>
<dbReference type="Pfam" id="PF07686">
    <property type="entry name" value="V-set"/>
    <property type="match status" value="4"/>
</dbReference>
<sequence length="1019" mass="115750">MKSAFKSFQIFLLLCGVFGADEDEVKSVSVMEGDSVTLNPDPAKIKKFNLLEWRFGDPVIAQTVGNDITYPSHTEIFRDRLQLDQTGSLTIKNMRTKHSGLYKLQISHSTGTSLMKFNVTIYESPSVIAGAEAEMKSESVKEGDPVTLHVPQIQGDELIVWRFGDEEKLIAKADIETKSSSLYYEEERFRDRLQLNNQTGSLTITNTRTTDSGLYKVKISSNKQTLYKRFTVTVSAVPVPDSGLSGGAKAGIVIGVLLLAAAVAAGVMYYLRPRITNLPSQKWSVPPEDDVTLNPETEIQRGDEIQWLFGAEDTLIAEIKGENREKTTHEGADERFMNRLELDEKTGSLTINEILTKHTGLYTLKIRRGRETFYKNFIVSVTERRLVMEGNPVTLHPGTAIQKGDEIQWLFDDKEQTVLTEIKNTEVTKYDGTDWRFRDRLKLNEETGSLTITKSTTAHQGYYTLKIRRGRDKIYKRFNISVEERKKTVLEGKSVTLEPAYEIQTDDEIRWMFGDREQQTVLAELNGKTGEIFIYDDVADERFRDILDVDETTGSLIITNTRTEHSGVYRLQIISSSGVSEQTFIVSVSDKVEWKFLEEDSVTLKPGTKIQRDDQILWMFGDQDKLIAQMKGGTVDIYDDVNKRFRDRLKLDEKTGSLTITKIEAEHTGLYKLLTISSRGTLYKKFNVSIQLRNKTVTAGDPVHLQTGLNEIQTDDEIQWRFGDENSLIAEIKGGTGVTHDGPDERFRDRLELNKKTGDLTIKNSRDKHTGDYKLKIRRSERNTNRIYSVFITARDVEVTEGESVRLYADLNEIQTDDEIQWRFGKENSLIAEIKGGTGVTHDGPDERFRDRLELDEMTGDLIIKNSRTEHTGLYKLKIRSSKENTNSTYTVKIRARDVEVTPGESVRLYADLNEIQTDDEIQWRFGDENSLIAEIKGGTGETHGGPDERFRDRLELDEKTGDLTIKNSRTEHTGLYKLKIRSSKRNTNRIYSVFITGGISRCPAPGDVTRTRFRGSGI</sequence>
<proteinExistence type="predicted"/>
<feature type="signal peptide" evidence="1">
    <location>
        <begin position="1"/>
        <end position="19"/>
    </location>
</feature>
<dbReference type="Ensembl" id="ENSCCRT00000074119.2">
    <property type="protein sequence ID" value="ENSCCRP00000068396.2"/>
    <property type="gene ID" value="ENSCCRG00000036851.2"/>
</dbReference>
<dbReference type="InterPro" id="IPR036179">
    <property type="entry name" value="Ig-like_dom_sf"/>
</dbReference>
<evidence type="ECO:0000256" key="1">
    <source>
        <dbReference type="SAM" id="SignalP"/>
    </source>
</evidence>
<dbReference type="Proteomes" id="UP001108240">
    <property type="component" value="Unplaced"/>
</dbReference>
<reference evidence="3" key="1">
    <citation type="submission" date="2025-05" db="UniProtKB">
        <authorList>
            <consortium name="Ensembl"/>
        </authorList>
    </citation>
    <scope>IDENTIFICATION</scope>
</reference>
<dbReference type="InterPro" id="IPR013106">
    <property type="entry name" value="Ig_V-set"/>
</dbReference>
<dbReference type="PANTHER" id="PTHR21063:SF4">
    <property type="entry name" value="CD48 ANTIGEN-RELATED"/>
    <property type="match status" value="1"/>
</dbReference>
<dbReference type="SMART" id="SM00409">
    <property type="entry name" value="IG"/>
    <property type="match status" value="9"/>
</dbReference>
<dbReference type="OMA" id="SNIRCEH"/>
<keyword evidence="4" id="KW-1185">Reference proteome</keyword>
<evidence type="ECO:0000259" key="2">
    <source>
        <dbReference type="PROSITE" id="PS50835"/>
    </source>
</evidence>
<feature type="domain" description="Ig-like" evidence="2">
    <location>
        <begin position="125"/>
        <end position="233"/>
    </location>
</feature>
<accession>A0A8C1C9A6</accession>
<dbReference type="InterPro" id="IPR013783">
    <property type="entry name" value="Ig-like_fold"/>
</dbReference>
<evidence type="ECO:0000313" key="4">
    <source>
        <dbReference type="Proteomes" id="UP001108240"/>
    </source>
</evidence>
<name>A0A8C1DW07_CYPCA</name>
<dbReference type="Ensembl" id="ENSCCRT00000047254.2">
    <property type="protein sequence ID" value="ENSCCRP00000043607.2"/>
    <property type="gene ID" value="ENSCCRG00000036851.2"/>
</dbReference>
<dbReference type="SUPFAM" id="SSF48726">
    <property type="entry name" value="Immunoglobulin"/>
    <property type="match status" value="9"/>
</dbReference>
<dbReference type="InterPro" id="IPR007110">
    <property type="entry name" value="Ig-like_dom"/>
</dbReference>
<dbReference type="PROSITE" id="PS50835">
    <property type="entry name" value="IG_LIKE"/>
    <property type="match status" value="1"/>
</dbReference>
<organism evidence="3 4">
    <name type="scientific">Cyprinus carpio carpio</name>
    <dbReference type="NCBI Taxonomy" id="630221"/>
    <lineage>
        <taxon>Eukaryota</taxon>
        <taxon>Metazoa</taxon>
        <taxon>Chordata</taxon>
        <taxon>Craniata</taxon>
        <taxon>Vertebrata</taxon>
        <taxon>Euteleostomi</taxon>
        <taxon>Actinopterygii</taxon>
        <taxon>Neopterygii</taxon>
        <taxon>Teleostei</taxon>
        <taxon>Ostariophysi</taxon>
        <taxon>Cypriniformes</taxon>
        <taxon>Cyprinidae</taxon>
        <taxon>Cyprininae</taxon>
        <taxon>Cyprinus</taxon>
    </lineage>
</organism>
<dbReference type="Gene3D" id="2.60.40.10">
    <property type="entry name" value="Immunoglobulins"/>
    <property type="match status" value="9"/>
</dbReference>